<proteinExistence type="inferred from homology"/>
<dbReference type="InterPro" id="IPR008703">
    <property type="entry name" value="NqrA"/>
</dbReference>
<dbReference type="NCBIfam" id="TIGR01936">
    <property type="entry name" value="nqrA"/>
    <property type="match status" value="1"/>
</dbReference>
<evidence type="ECO:0000256" key="7">
    <source>
        <dbReference type="ARBA" id="ARBA00023201"/>
    </source>
</evidence>
<accession>A0A381YGY2</accession>
<keyword evidence="3" id="KW-0520">NAD</keyword>
<dbReference type="PANTHER" id="PTHR37839">
    <property type="entry name" value="NA(+)-TRANSLOCATING NADH-QUINONE REDUCTASE SUBUNIT A"/>
    <property type="match status" value="1"/>
</dbReference>
<dbReference type="AlphaFoldDB" id="A0A381YGY2"/>
<dbReference type="Pfam" id="PF24836">
    <property type="entry name" value="NQRA_2nd"/>
    <property type="match status" value="1"/>
</dbReference>
<keyword evidence="7" id="KW-0739">Sodium transport</keyword>
<keyword evidence="2" id="KW-1278">Translocase</keyword>
<evidence type="ECO:0000256" key="3">
    <source>
        <dbReference type="ARBA" id="ARBA00023027"/>
    </source>
</evidence>
<dbReference type="NCBIfam" id="NF003759">
    <property type="entry name" value="PRK05352.1-2"/>
    <property type="match status" value="1"/>
</dbReference>
<dbReference type="PANTHER" id="PTHR37839:SF1">
    <property type="entry name" value="NA(+)-TRANSLOCATING NADH-QUINONE REDUCTASE SUBUNIT A"/>
    <property type="match status" value="1"/>
</dbReference>
<dbReference type="InterPro" id="IPR022615">
    <property type="entry name" value="NqrA_C_domain"/>
</dbReference>
<dbReference type="HAMAP" id="MF_00425">
    <property type="entry name" value="NqrA"/>
    <property type="match status" value="1"/>
</dbReference>
<feature type="domain" description="NqrA N-terminal barrel-sandwich hybrid" evidence="8">
    <location>
        <begin position="3"/>
        <end position="95"/>
    </location>
</feature>
<evidence type="ECO:0000256" key="2">
    <source>
        <dbReference type="ARBA" id="ARBA00022967"/>
    </source>
</evidence>
<evidence type="ECO:0000259" key="8">
    <source>
        <dbReference type="Pfam" id="PF05896"/>
    </source>
</evidence>
<feature type="domain" description="Na(+)-translocating NADH-quinone reductase subunit A C-terminal" evidence="9">
    <location>
        <begin position="264"/>
        <end position="310"/>
    </location>
</feature>
<evidence type="ECO:0000256" key="1">
    <source>
        <dbReference type="ARBA" id="ARBA00022448"/>
    </source>
</evidence>
<dbReference type="InterPro" id="IPR056147">
    <property type="entry name" value="NQRA_N"/>
</dbReference>
<feature type="domain" description="NqrA second alpha/beta" evidence="10">
    <location>
        <begin position="117"/>
        <end position="258"/>
    </location>
</feature>
<gene>
    <name evidence="11" type="ORF">METZ01_LOCUS129143</name>
</gene>
<keyword evidence="5" id="KW-0406">Ion transport</keyword>
<keyword evidence="4" id="KW-0915">Sodium</keyword>
<dbReference type="Pfam" id="PF05896">
    <property type="entry name" value="NQRA_N"/>
    <property type="match status" value="1"/>
</dbReference>
<name>A0A381YGY2_9ZZZZ</name>
<keyword evidence="6" id="KW-0830">Ubiquinone</keyword>
<evidence type="ECO:0000256" key="5">
    <source>
        <dbReference type="ARBA" id="ARBA00023065"/>
    </source>
</evidence>
<evidence type="ECO:0000256" key="6">
    <source>
        <dbReference type="ARBA" id="ARBA00023075"/>
    </source>
</evidence>
<evidence type="ECO:0000256" key="4">
    <source>
        <dbReference type="ARBA" id="ARBA00023053"/>
    </source>
</evidence>
<sequence>MKKIRNGLDIPISGSPEHKITDFKKPRSVALLGADYHGLKPFLLIKEGDYVKIGQPLFEDKKNKGVLFTSPGGGVIESVNRGDKRALQSVVIEIDEREEEESFVNIKTNDLSNHNTSSIRENLIRSGLWTSFRTRPFSKIPKIDSDPKSIFINCMDTNPLAMDPEIIINNNADSFKLGLRAIKLLSECPIHICVKDETSLDFELEENIYRHGFDGPHPSGLTGTHMHFISPASLNNINWSIGYSDVISIGSFFKEGKIPTTKHICLSGPKIENPRIISTRIGACIDEICAGELSHSENRVVSGSLINGRESIGPYAYLGRYHNQICAIEEPNSSDRELFDWALLGTKRYSKLGIFISSLFKNKKFDIKARMYGPDRAILPVGVYEEVFPLNLLISLLLRELAIGDTEQLQSLGVLELDEEDLALCSFVCPSKYDFGYLLRERLTTIEVEG</sequence>
<keyword evidence="1" id="KW-0813">Transport</keyword>
<dbReference type="GO" id="GO:0006814">
    <property type="term" value="P:sodium ion transport"/>
    <property type="evidence" value="ECO:0007669"/>
    <property type="project" value="UniProtKB-KW"/>
</dbReference>
<evidence type="ECO:0000313" key="11">
    <source>
        <dbReference type="EMBL" id="SVA76289.1"/>
    </source>
</evidence>
<dbReference type="EMBL" id="UINC01018211">
    <property type="protein sequence ID" value="SVA76289.1"/>
    <property type="molecule type" value="Genomic_DNA"/>
</dbReference>
<dbReference type="InterPro" id="IPR056148">
    <property type="entry name" value="NQRA_2nd"/>
</dbReference>
<organism evidence="11">
    <name type="scientific">marine metagenome</name>
    <dbReference type="NCBI Taxonomy" id="408172"/>
    <lineage>
        <taxon>unclassified sequences</taxon>
        <taxon>metagenomes</taxon>
        <taxon>ecological metagenomes</taxon>
    </lineage>
</organism>
<evidence type="ECO:0000259" key="10">
    <source>
        <dbReference type="Pfam" id="PF24836"/>
    </source>
</evidence>
<reference evidence="11" key="1">
    <citation type="submission" date="2018-05" db="EMBL/GenBank/DDBJ databases">
        <authorList>
            <person name="Lanie J.A."/>
            <person name="Ng W.-L."/>
            <person name="Kazmierczak K.M."/>
            <person name="Andrzejewski T.M."/>
            <person name="Davidsen T.M."/>
            <person name="Wayne K.J."/>
            <person name="Tettelin H."/>
            <person name="Glass J.I."/>
            <person name="Rusch D."/>
            <person name="Podicherti R."/>
            <person name="Tsui H.-C.T."/>
            <person name="Winkler M.E."/>
        </authorList>
    </citation>
    <scope>NUCLEOTIDE SEQUENCE</scope>
</reference>
<dbReference type="GO" id="GO:0016655">
    <property type="term" value="F:oxidoreductase activity, acting on NAD(P)H, quinone or similar compound as acceptor"/>
    <property type="evidence" value="ECO:0007669"/>
    <property type="project" value="InterPro"/>
</dbReference>
<evidence type="ECO:0000259" key="9">
    <source>
        <dbReference type="Pfam" id="PF11973"/>
    </source>
</evidence>
<protein>
    <submittedName>
        <fullName evidence="11">Uncharacterized protein</fullName>
    </submittedName>
</protein>
<dbReference type="Pfam" id="PF11973">
    <property type="entry name" value="NQRA_SLBB"/>
    <property type="match status" value="1"/>
</dbReference>